<keyword evidence="2" id="KW-0479">Metal-binding</keyword>
<evidence type="ECO:0000313" key="6">
    <source>
        <dbReference type="EMBL" id="RWR06306.1"/>
    </source>
</evidence>
<keyword evidence="3" id="KW-0378">Hydrolase</keyword>
<dbReference type="EMBL" id="SAUW01000029">
    <property type="protein sequence ID" value="RWR06306.1"/>
    <property type="molecule type" value="Genomic_DNA"/>
</dbReference>
<comment type="similarity">
    <text evidence="5">Belongs to the creatininase superfamily.</text>
</comment>
<evidence type="ECO:0000256" key="3">
    <source>
        <dbReference type="ARBA" id="ARBA00022801"/>
    </source>
</evidence>
<dbReference type="GO" id="GO:0009231">
    <property type="term" value="P:riboflavin biosynthetic process"/>
    <property type="evidence" value="ECO:0007669"/>
    <property type="project" value="TreeGrafter"/>
</dbReference>
<dbReference type="SUPFAM" id="SSF102215">
    <property type="entry name" value="Creatininase"/>
    <property type="match status" value="1"/>
</dbReference>
<reference evidence="6 7" key="2">
    <citation type="submission" date="2019-01" db="EMBL/GenBank/DDBJ databases">
        <authorList>
            <person name="Li Y."/>
        </authorList>
    </citation>
    <scope>NUCLEOTIDE SEQUENCE [LARGE SCALE GENOMIC DNA]</scope>
    <source>
        <strain evidence="6 7">2D-5</strain>
    </source>
</reference>
<dbReference type="InterPro" id="IPR003785">
    <property type="entry name" value="Creatininase/forma_Hydrolase"/>
</dbReference>
<accession>A0A443IM48</accession>
<keyword evidence="4" id="KW-0862">Zinc</keyword>
<keyword evidence="7" id="KW-1185">Reference proteome</keyword>
<gene>
    <name evidence="6" type="ORF">D2T33_18830</name>
</gene>
<dbReference type="RefSeq" id="WP_128270807.1">
    <property type="nucleotide sequence ID" value="NZ_SAUW01000029.1"/>
</dbReference>
<dbReference type="AlphaFoldDB" id="A0A443IM48"/>
<dbReference type="PANTHER" id="PTHR35005:SF1">
    <property type="entry name" value="2-AMINO-5-FORMYLAMINO-6-RIBOSYLAMINOPYRIMIDIN-4(3H)-ONE 5'-MONOPHOSPHATE DEFORMYLASE"/>
    <property type="match status" value="1"/>
</dbReference>
<evidence type="ECO:0000313" key="7">
    <source>
        <dbReference type="Proteomes" id="UP000285710"/>
    </source>
</evidence>
<protein>
    <submittedName>
        <fullName evidence="6">Creatininase family protein</fullName>
    </submittedName>
</protein>
<dbReference type="Gene3D" id="3.40.50.10310">
    <property type="entry name" value="Creatininase"/>
    <property type="match status" value="1"/>
</dbReference>
<dbReference type="Pfam" id="PF02633">
    <property type="entry name" value="Creatininase"/>
    <property type="match status" value="1"/>
</dbReference>
<evidence type="ECO:0000256" key="1">
    <source>
        <dbReference type="ARBA" id="ARBA00001947"/>
    </source>
</evidence>
<dbReference type="GO" id="GO:0016811">
    <property type="term" value="F:hydrolase activity, acting on carbon-nitrogen (but not peptide) bonds, in linear amides"/>
    <property type="evidence" value="ECO:0007669"/>
    <property type="project" value="TreeGrafter"/>
</dbReference>
<proteinExistence type="inferred from homology"/>
<dbReference type="GO" id="GO:0046872">
    <property type="term" value="F:metal ion binding"/>
    <property type="evidence" value="ECO:0007669"/>
    <property type="project" value="UniProtKB-KW"/>
</dbReference>
<reference evidence="6 7" key="1">
    <citation type="submission" date="2019-01" db="EMBL/GenBank/DDBJ databases">
        <title>Sinorhodobacter populi sp. nov. isolated from the symptomatic bark tissue of Populus euramericana canker.</title>
        <authorList>
            <person name="Xu G."/>
        </authorList>
    </citation>
    <scope>NUCLEOTIDE SEQUENCE [LARGE SCALE GENOMIC DNA]</scope>
    <source>
        <strain evidence="6 7">2D-5</strain>
    </source>
</reference>
<comment type="cofactor">
    <cofactor evidence="1">
        <name>Zn(2+)</name>
        <dbReference type="ChEBI" id="CHEBI:29105"/>
    </cofactor>
</comment>
<name>A0A443IM48_9RHOB</name>
<dbReference type="PANTHER" id="PTHR35005">
    <property type="entry name" value="3-DEHYDRO-SCYLLO-INOSOSE HYDROLASE"/>
    <property type="match status" value="1"/>
</dbReference>
<dbReference type="InterPro" id="IPR024087">
    <property type="entry name" value="Creatininase-like_sf"/>
</dbReference>
<dbReference type="Proteomes" id="UP000285710">
    <property type="component" value="Unassembled WGS sequence"/>
</dbReference>
<evidence type="ECO:0000256" key="5">
    <source>
        <dbReference type="ARBA" id="ARBA00024029"/>
    </source>
</evidence>
<evidence type="ECO:0000256" key="2">
    <source>
        <dbReference type="ARBA" id="ARBA00022723"/>
    </source>
</evidence>
<evidence type="ECO:0000256" key="4">
    <source>
        <dbReference type="ARBA" id="ARBA00022833"/>
    </source>
</evidence>
<sequence length="269" mass="28779">MTRFDWTQYRAPEFRGLDPERVIAILPTAAVEQHGPHLPVGTDTTIMEGMLAELRRQLAALPDAPEVRILPVQAVGKSNEHLWARGTLTLSAENALRVWTEIGLSVARAGLRKIVLVNSHGGNLDLISILSRELRVRAGMFAVKCQWTGFGTPEGMYPAREQAFGIHGGDMETSLMLHFAPETVDMAQARDFGSSAERGGIPPIGPVSYGWIASDLNPAGPVGNAAAASAEKGRATCAHQVAGFIALLRQVAAQPLDGFAPAGTPDTDW</sequence>
<comment type="caution">
    <text evidence="6">The sequence shown here is derived from an EMBL/GenBank/DDBJ whole genome shotgun (WGS) entry which is preliminary data.</text>
</comment>
<organism evidence="6 7">
    <name type="scientific">Paenirhodobacter populi</name>
    <dbReference type="NCBI Taxonomy" id="2306993"/>
    <lineage>
        <taxon>Bacteria</taxon>
        <taxon>Pseudomonadati</taxon>
        <taxon>Pseudomonadota</taxon>
        <taxon>Alphaproteobacteria</taxon>
        <taxon>Rhodobacterales</taxon>
        <taxon>Rhodobacter group</taxon>
        <taxon>Paenirhodobacter</taxon>
    </lineage>
</organism>